<organism evidence="6 7">
    <name type="scientific">Proteiniclasticum aestuarii</name>
    <dbReference type="NCBI Taxonomy" id="2817862"/>
    <lineage>
        <taxon>Bacteria</taxon>
        <taxon>Bacillati</taxon>
        <taxon>Bacillota</taxon>
        <taxon>Clostridia</taxon>
        <taxon>Eubacteriales</taxon>
        <taxon>Clostridiaceae</taxon>
        <taxon>Proteiniclasticum</taxon>
    </lineage>
</organism>
<dbReference type="RefSeq" id="WP_207598924.1">
    <property type="nucleotide sequence ID" value="NZ_JAFNJU010000003.1"/>
</dbReference>
<dbReference type="CDD" id="cd11333">
    <property type="entry name" value="AmyAc_SI_OligoGlu_DGase"/>
    <property type="match status" value="1"/>
</dbReference>
<evidence type="ECO:0000256" key="4">
    <source>
        <dbReference type="NCBIfam" id="TIGR02403"/>
    </source>
</evidence>
<protein>
    <recommendedName>
        <fullName evidence="4">Alpha,alpha-phosphotrehalase</fullName>
        <ecNumber evidence="4">3.2.1.93</ecNumber>
    </recommendedName>
</protein>
<dbReference type="InterPro" id="IPR056300">
    <property type="entry name" value="SusG-like_C"/>
</dbReference>
<dbReference type="NCBIfam" id="TIGR02403">
    <property type="entry name" value="trehalose_treC"/>
    <property type="match status" value="1"/>
</dbReference>
<evidence type="ECO:0000313" key="6">
    <source>
        <dbReference type="EMBL" id="MBO1264411.1"/>
    </source>
</evidence>
<dbReference type="Gene3D" id="3.90.400.10">
    <property type="entry name" value="Oligo-1,6-glucosidase, Domain 2"/>
    <property type="match status" value="1"/>
</dbReference>
<feature type="domain" description="Glycosyl hydrolase family 13 catalytic" evidence="5">
    <location>
        <begin position="11"/>
        <end position="412"/>
    </location>
</feature>
<dbReference type="InterPro" id="IPR013780">
    <property type="entry name" value="Glyco_hydro_b"/>
</dbReference>
<dbReference type="GO" id="GO:0005993">
    <property type="term" value="P:trehalose catabolic process"/>
    <property type="evidence" value="ECO:0007669"/>
    <property type="project" value="InterPro"/>
</dbReference>
<dbReference type="InterPro" id="IPR006047">
    <property type="entry name" value="GH13_cat_dom"/>
</dbReference>
<dbReference type="Proteomes" id="UP000664218">
    <property type="component" value="Unassembled WGS sequence"/>
</dbReference>
<dbReference type="InterPro" id="IPR017853">
    <property type="entry name" value="GH"/>
</dbReference>
<dbReference type="GO" id="GO:0005737">
    <property type="term" value="C:cytoplasm"/>
    <property type="evidence" value="ECO:0007669"/>
    <property type="project" value="UniProtKB-UniRule"/>
</dbReference>
<dbReference type="SUPFAM" id="SSF51011">
    <property type="entry name" value="Glycosyl hydrolase domain"/>
    <property type="match status" value="1"/>
</dbReference>
<dbReference type="InterPro" id="IPR045857">
    <property type="entry name" value="O16G_dom_2"/>
</dbReference>
<dbReference type="InterPro" id="IPR012769">
    <property type="entry name" value="Trehalose_TreC"/>
</dbReference>
<name>A0A939H777_9CLOT</name>
<evidence type="ECO:0000313" key="7">
    <source>
        <dbReference type="Proteomes" id="UP000664218"/>
    </source>
</evidence>
<keyword evidence="7" id="KW-1185">Reference proteome</keyword>
<dbReference type="PANTHER" id="PTHR10357:SF217">
    <property type="entry name" value="TREHALOSE-6-PHOSPHATE HYDROLASE"/>
    <property type="match status" value="1"/>
</dbReference>
<keyword evidence="2 6" id="KW-0378">Hydrolase</keyword>
<proteinExistence type="inferred from homology"/>
<dbReference type="AlphaFoldDB" id="A0A939H777"/>
<dbReference type="FunFam" id="3.90.400.10:FF:000002">
    <property type="entry name" value="Sucrose isomerase"/>
    <property type="match status" value="1"/>
</dbReference>
<evidence type="ECO:0000256" key="1">
    <source>
        <dbReference type="ARBA" id="ARBA00008061"/>
    </source>
</evidence>
<evidence type="ECO:0000259" key="5">
    <source>
        <dbReference type="SMART" id="SM00642"/>
    </source>
</evidence>
<dbReference type="Pfam" id="PF00128">
    <property type="entry name" value="Alpha-amylase"/>
    <property type="match status" value="1"/>
</dbReference>
<dbReference type="FunFam" id="3.20.20.80:FF:000064">
    <property type="entry name" value="Oligo-1,6-glucosidase"/>
    <property type="match status" value="1"/>
</dbReference>
<comment type="similarity">
    <text evidence="1">Belongs to the glycosyl hydrolase 13 family.</text>
</comment>
<dbReference type="PANTHER" id="PTHR10357">
    <property type="entry name" value="ALPHA-AMYLASE FAMILY MEMBER"/>
    <property type="match status" value="1"/>
</dbReference>
<dbReference type="SUPFAM" id="SSF51445">
    <property type="entry name" value="(Trans)glycosidases"/>
    <property type="match status" value="1"/>
</dbReference>
<sequence>MKNFNDSVIYQIYVKSFMDSNGDGLGDIPGITSRLDYLEKLGVDYLWLTPVFVSPMNDNGYDVADYYKVDPSFGTLEDLEHLISEAKKKGMGIMLDMVFNHTSTHHEWFQKALKGDPKYKDYYIFRKGKDGGPPTNWMSKFGGNAWAYVPEFDEYYLHLFDRTQADLNWENQEVREELYRIVNFWLEKGVSGFRFDVVNLISKPDSFMDDEIGDGRRFYTDGPKIHQYLKELNRRSFGRVEDTITVGEMSSTTLENCVRYSHPDEDELSMVFNFHHLKVDYDEGDKWSLMDFDFQELKDIFDHWQSGMDEHGGNMALFLSNHDQPRALSRFGDDENYPKESAKMLATTLHMLKGTPYIYQGEEFGMTNAYFTSIEEYRDVESTNYYNILKEEGLAEEKILQILQAKSRDNGRTPILWNDDEGHGFTSSTPWIPFSRKEGVSAERDLKDESSIFAYYQKLIQLRKENPVIQKGSYKMVDKNHKKLFSYLRTLDKKRVLVISNFYAEQVYFDPAHHGLPDGMPENYKVLLGNYDGLSWDNGKISVRPYETMVLSIEPHK</sequence>
<evidence type="ECO:0000256" key="3">
    <source>
        <dbReference type="ARBA" id="ARBA00023295"/>
    </source>
</evidence>
<dbReference type="FunFam" id="2.60.40.1180:FF:000007">
    <property type="entry name" value="Sucrose isomerase"/>
    <property type="match status" value="1"/>
</dbReference>
<dbReference type="Gene3D" id="3.20.20.80">
    <property type="entry name" value="Glycosidases"/>
    <property type="match status" value="1"/>
</dbReference>
<keyword evidence="3 6" id="KW-0326">Glycosidase</keyword>
<dbReference type="EMBL" id="JAFNJU010000003">
    <property type="protein sequence ID" value="MBO1264411.1"/>
    <property type="molecule type" value="Genomic_DNA"/>
</dbReference>
<gene>
    <name evidence="6" type="primary">treC</name>
    <name evidence="6" type="ORF">J3A84_05070</name>
</gene>
<dbReference type="SMART" id="SM00642">
    <property type="entry name" value="Aamy"/>
    <property type="match status" value="1"/>
</dbReference>
<dbReference type="Pfam" id="PF23915">
    <property type="entry name" value="SusG_C"/>
    <property type="match status" value="1"/>
</dbReference>
<dbReference type="Gene3D" id="2.60.40.1180">
    <property type="entry name" value="Golgi alpha-mannosidase II"/>
    <property type="match status" value="1"/>
</dbReference>
<reference evidence="6" key="1">
    <citation type="submission" date="2021-03" db="EMBL/GenBank/DDBJ databases">
        <title>Proteiniclasticum marinus sp. nov., isolated from tidal flat sediment.</title>
        <authorList>
            <person name="Namirimu T."/>
            <person name="Yang J.-A."/>
            <person name="Yang S.-H."/>
            <person name="Kim Y.-J."/>
            <person name="Kwon K.K."/>
        </authorList>
    </citation>
    <scope>NUCLEOTIDE SEQUENCE</scope>
    <source>
        <strain evidence="6">SCR006</strain>
    </source>
</reference>
<dbReference type="GO" id="GO:0008788">
    <property type="term" value="F:alpha,alpha-phosphotrehalase activity"/>
    <property type="evidence" value="ECO:0007669"/>
    <property type="project" value="UniProtKB-UniRule"/>
</dbReference>
<dbReference type="NCBIfam" id="NF008183">
    <property type="entry name" value="PRK10933.1"/>
    <property type="match status" value="1"/>
</dbReference>
<dbReference type="GO" id="GO:0004556">
    <property type="term" value="F:alpha-amylase activity"/>
    <property type="evidence" value="ECO:0007669"/>
    <property type="project" value="TreeGrafter"/>
</dbReference>
<evidence type="ECO:0000256" key="2">
    <source>
        <dbReference type="ARBA" id="ARBA00022801"/>
    </source>
</evidence>
<comment type="caution">
    <text evidence="6">The sequence shown here is derived from an EMBL/GenBank/DDBJ whole genome shotgun (WGS) entry which is preliminary data.</text>
</comment>
<dbReference type="EC" id="3.2.1.93" evidence="4"/>
<accession>A0A939H777</accession>